<keyword evidence="2" id="KW-1133">Transmembrane helix</keyword>
<proteinExistence type="predicted"/>
<name>A0A151XK12_9HYME</name>
<evidence type="ECO:0000256" key="2">
    <source>
        <dbReference type="SAM" id="Phobius"/>
    </source>
</evidence>
<dbReference type="AlphaFoldDB" id="A0A151XK12"/>
<protein>
    <submittedName>
        <fullName evidence="3">Uncharacterized protein</fullName>
    </submittedName>
</protein>
<dbReference type="EMBL" id="KQ982045">
    <property type="protein sequence ID" value="KYQ60756.1"/>
    <property type="molecule type" value="Genomic_DNA"/>
</dbReference>
<gene>
    <name evidence="3" type="ORF">ALC60_00203</name>
</gene>
<organism evidence="3 4">
    <name type="scientific">Mycetomoellerius zeteki</name>
    <dbReference type="NCBI Taxonomy" id="64791"/>
    <lineage>
        <taxon>Eukaryota</taxon>
        <taxon>Metazoa</taxon>
        <taxon>Ecdysozoa</taxon>
        <taxon>Arthropoda</taxon>
        <taxon>Hexapoda</taxon>
        <taxon>Insecta</taxon>
        <taxon>Pterygota</taxon>
        <taxon>Neoptera</taxon>
        <taxon>Endopterygota</taxon>
        <taxon>Hymenoptera</taxon>
        <taxon>Apocrita</taxon>
        <taxon>Aculeata</taxon>
        <taxon>Formicoidea</taxon>
        <taxon>Formicidae</taxon>
        <taxon>Myrmicinae</taxon>
        <taxon>Mycetomoellerius</taxon>
    </lineage>
</organism>
<feature type="transmembrane region" description="Helical" evidence="2">
    <location>
        <begin position="40"/>
        <end position="61"/>
    </location>
</feature>
<evidence type="ECO:0000313" key="4">
    <source>
        <dbReference type="Proteomes" id="UP000075809"/>
    </source>
</evidence>
<keyword evidence="4" id="KW-1185">Reference proteome</keyword>
<dbReference type="Proteomes" id="UP000075809">
    <property type="component" value="Unassembled WGS sequence"/>
</dbReference>
<feature type="compositionally biased region" description="Basic and acidic residues" evidence="1">
    <location>
        <begin position="102"/>
        <end position="111"/>
    </location>
</feature>
<feature type="region of interest" description="Disordered" evidence="1">
    <location>
        <begin position="93"/>
        <end position="132"/>
    </location>
</feature>
<accession>A0A151XK12</accession>
<sequence>MPGATRHHRRGPIASPSLPLSLYLSSCDRRLDRRGGGGGGLRMIIIASVSKVPGTLVVWSIRISFTLRSRRARNEIRIGARYYSESCRLRSSQNKEPGTVLPREEAARGDRVSSSLQQEIASPPRGADETRSGAYRLSSNATRKVNDTQLAATTTLCYTDQFRVVTIHLAPPPSFSQAAVPGVAVFEPRTDVAIIDRGRFHCDDPLSATRRDEWINHGGFALLKSLLHPDKNRKRNQGPTRRPRRLGYVLKARLHVVVVVIVVVVGCLPPCLCLTPAASFAWSPTSEGFYLETSERSRLTERAKKNASRRGRDFNDNNDTLLKLARHVALQIVNSREHGVIRIINAAGDV</sequence>
<evidence type="ECO:0000256" key="1">
    <source>
        <dbReference type="SAM" id="MobiDB-lite"/>
    </source>
</evidence>
<reference evidence="3 4" key="1">
    <citation type="submission" date="2015-09" db="EMBL/GenBank/DDBJ databases">
        <title>Trachymyrmex zeteki WGS genome.</title>
        <authorList>
            <person name="Nygaard S."/>
            <person name="Hu H."/>
            <person name="Boomsma J."/>
            <person name="Zhang G."/>
        </authorList>
    </citation>
    <scope>NUCLEOTIDE SEQUENCE [LARGE SCALE GENOMIC DNA]</scope>
    <source>
        <strain evidence="3">Tzet28-1</strain>
        <tissue evidence="3">Whole body</tissue>
    </source>
</reference>
<evidence type="ECO:0000313" key="3">
    <source>
        <dbReference type="EMBL" id="KYQ60756.1"/>
    </source>
</evidence>
<keyword evidence="2" id="KW-0812">Transmembrane</keyword>
<keyword evidence="2" id="KW-0472">Membrane</keyword>